<evidence type="ECO:0000256" key="15">
    <source>
        <dbReference type="PIRSR" id="PIRSR038165-50"/>
    </source>
</evidence>
<keyword evidence="19" id="KW-1185">Reference proteome</keyword>
<reference evidence="20" key="1">
    <citation type="submission" date="2025-08" db="UniProtKB">
        <authorList>
            <consortium name="RefSeq"/>
        </authorList>
    </citation>
    <scope>IDENTIFICATION</scope>
    <source>
        <tissue evidence="20">Whole body pupa</tissue>
    </source>
</reference>
<dbReference type="GO" id="GO:0004709">
    <property type="term" value="F:MAP kinase kinase kinase activity"/>
    <property type="evidence" value="ECO:0007669"/>
    <property type="project" value="UniProtKB-EC"/>
</dbReference>
<evidence type="ECO:0000256" key="5">
    <source>
        <dbReference type="ARBA" id="ARBA00022527"/>
    </source>
</evidence>
<evidence type="ECO:0000256" key="8">
    <source>
        <dbReference type="ARBA" id="ARBA00022741"/>
    </source>
</evidence>
<evidence type="ECO:0000256" key="16">
    <source>
        <dbReference type="PIRSR" id="PIRSR038165-51"/>
    </source>
</evidence>
<dbReference type="Gene3D" id="3.30.200.20">
    <property type="entry name" value="Phosphorylase Kinase, domain 1"/>
    <property type="match status" value="1"/>
</dbReference>
<feature type="compositionally biased region" description="Acidic residues" evidence="17">
    <location>
        <begin position="985"/>
        <end position="1003"/>
    </location>
</feature>
<keyword evidence="10 14" id="KW-0067">ATP-binding</keyword>
<accession>A0A8U0W7X1</accession>
<evidence type="ECO:0000256" key="10">
    <source>
        <dbReference type="ARBA" id="ARBA00022840"/>
    </source>
</evidence>
<keyword evidence="11" id="KW-0472">Membrane</keyword>
<dbReference type="PRINTS" id="PR00109">
    <property type="entry name" value="TYRKINASE"/>
</dbReference>
<evidence type="ECO:0000256" key="14">
    <source>
        <dbReference type="PIRNR" id="PIRNR038165"/>
    </source>
</evidence>
<dbReference type="Proteomes" id="UP000092443">
    <property type="component" value="Unplaced"/>
</dbReference>
<feature type="region of interest" description="Disordered" evidence="17">
    <location>
        <begin position="925"/>
        <end position="1046"/>
    </location>
</feature>
<feature type="binding site" evidence="16">
    <location>
        <begin position="165"/>
        <end position="173"/>
    </location>
    <ligand>
        <name>ATP</name>
        <dbReference type="ChEBI" id="CHEBI:30616"/>
    </ligand>
</feature>
<organism evidence="19 20">
    <name type="scientific">Glossina fuscipes</name>
    <dbReference type="NCBI Taxonomy" id="7396"/>
    <lineage>
        <taxon>Eukaryota</taxon>
        <taxon>Metazoa</taxon>
        <taxon>Ecdysozoa</taxon>
        <taxon>Arthropoda</taxon>
        <taxon>Hexapoda</taxon>
        <taxon>Insecta</taxon>
        <taxon>Pterygota</taxon>
        <taxon>Neoptera</taxon>
        <taxon>Endopterygota</taxon>
        <taxon>Diptera</taxon>
        <taxon>Brachycera</taxon>
        <taxon>Muscomorpha</taxon>
        <taxon>Hippoboscoidea</taxon>
        <taxon>Glossinidae</taxon>
        <taxon>Glossina</taxon>
    </lineage>
</organism>
<dbReference type="Pfam" id="PF07714">
    <property type="entry name" value="PK_Tyr_Ser-Thr"/>
    <property type="match status" value="1"/>
</dbReference>
<evidence type="ECO:0000256" key="2">
    <source>
        <dbReference type="ARBA" id="ARBA00004496"/>
    </source>
</evidence>
<dbReference type="GO" id="GO:0005737">
    <property type="term" value="C:cytoplasm"/>
    <property type="evidence" value="ECO:0007669"/>
    <property type="project" value="UniProtKB-SubCell"/>
</dbReference>
<dbReference type="InterPro" id="IPR017419">
    <property type="entry name" value="MAP3K12_MAP3K13"/>
</dbReference>
<feature type="region of interest" description="Disordered" evidence="17">
    <location>
        <begin position="853"/>
        <end position="877"/>
    </location>
</feature>
<evidence type="ECO:0000256" key="12">
    <source>
        <dbReference type="ARBA" id="ARBA00047559"/>
    </source>
</evidence>
<feature type="compositionally biased region" description="Polar residues" evidence="17">
    <location>
        <begin position="90"/>
        <end position="102"/>
    </location>
</feature>
<feature type="region of interest" description="Disordered" evidence="17">
    <location>
        <begin position="583"/>
        <end position="619"/>
    </location>
</feature>
<dbReference type="PANTHER" id="PTHR44329">
    <property type="entry name" value="SERINE/THREONINE-PROTEIN KINASE TNNI3K-RELATED"/>
    <property type="match status" value="1"/>
</dbReference>
<keyword evidence="8 14" id="KW-0547">Nucleotide-binding</keyword>
<feature type="compositionally biased region" description="Low complexity" evidence="17">
    <location>
        <begin position="691"/>
        <end position="717"/>
    </location>
</feature>
<feature type="compositionally biased region" description="Low complexity" evidence="17">
    <location>
        <begin position="533"/>
        <end position="547"/>
    </location>
</feature>
<evidence type="ECO:0000256" key="13">
    <source>
        <dbReference type="ARBA" id="ARBA00048329"/>
    </source>
</evidence>
<evidence type="ECO:0000256" key="3">
    <source>
        <dbReference type="ARBA" id="ARBA00006529"/>
    </source>
</evidence>
<dbReference type="GO" id="GO:0006950">
    <property type="term" value="P:response to stress"/>
    <property type="evidence" value="ECO:0007669"/>
    <property type="project" value="UniProtKB-ARBA"/>
</dbReference>
<dbReference type="InterPro" id="IPR000719">
    <property type="entry name" value="Prot_kinase_dom"/>
</dbReference>
<keyword evidence="7" id="KW-0677">Repeat</keyword>
<feature type="domain" description="Protein kinase" evidence="18">
    <location>
        <begin position="159"/>
        <end position="400"/>
    </location>
</feature>
<dbReference type="InterPro" id="IPR011009">
    <property type="entry name" value="Kinase-like_dom_sf"/>
</dbReference>
<dbReference type="PROSITE" id="PS00108">
    <property type="entry name" value="PROTEIN_KINASE_ST"/>
    <property type="match status" value="1"/>
</dbReference>
<keyword evidence="4" id="KW-0963">Cytoplasm</keyword>
<dbReference type="InterPro" id="IPR051681">
    <property type="entry name" value="Ser/Thr_Kinases-Pseudokinases"/>
</dbReference>
<dbReference type="SMART" id="SM00220">
    <property type="entry name" value="S_TKc"/>
    <property type="match status" value="1"/>
</dbReference>
<evidence type="ECO:0000313" key="20">
    <source>
        <dbReference type="RefSeq" id="XP_037881397.1"/>
    </source>
</evidence>
<feature type="region of interest" description="Disordered" evidence="17">
    <location>
        <begin position="532"/>
        <end position="559"/>
    </location>
</feature>
<comment type="subcellular location">
    <subcellularLocation>
        <location evidence="2">Cytoplasm</location>
    </subcellularLocation>
    <subcellularLocation>
        <location evidence="1">Membrane</location>
    </subcellularLocation>
</comment>
<evidence type="ECO:0000256" key="9">
    <source>
        <dbReference type="ARBA" id="ARBA00022777"/>
    </source>
</evidence>
<evidence type="ECO:0000256" key="17">
    <source>
        <dbReference type="SAM" id="MobiDB-lite"/>
    </source>
</evidence>
<evidence type="ECO:0000256" key="1">
    <source>
        <dbReference type="ARBA" id="ARBA00004370"/>
    </source>
</evidence>
<proteinExistence type="inferred from homology"/>
<dbReference type="SUPFAM" id="SSF56112">
    <property type="entry name" value="Protein kinase-like (PK-like)"/>
    <property type="match status" value="1"/>
</dbReference>
<evidence type="ECO:0000259" key="18">
    <source>
        <dbReference type="PROSITE" id="PS50011"/>
    </source>
</evidence>
<feature type="compositionally biased region" description="Low complexity" evidence="17">
    <location>
        <begin position="928"/>
        <end position="943"/>
    </location>
</feature>
<gene>
    <name evidence="20" type="primary">LOC119632533</name>
</gene>
<keyword evidence="5 14" id="KW-0723">Serine/threonine-protein kinase</keyword>
<dbReference type="AlphaFoldDB" id="A0A8U0W7X1"/>
<protein>
    <recommendedName>
        <fullName evidence="14">Mitogen-activated protein kinase kinase kinase</fullName>
        <ecNumber evidence="14">2.7.11.25</ecNumber>
    </recommendedName>
</protein>
<name>A0A8U0W7X1_9MUSC</name>
<feature type="compositionally biased region" description="Basic and acidic residues" evidence="17">
    <location>
        <begin position="606"/>
        <end position="619"/>
    </location>
</feature>
<evidence type="ECO:0000313" key="19">
    <source>
        <dbReference type="Proteomes" id="UP000092443"/>
    </source>
</evidence>
<dbReference type="GO" id="GO:0016020">
    <property type="term" value="C:membrane"/>
    <property type="evidence" value="ECO:0007669"/>
    <property type="project" value="UniProtKB-SubCell"/>
</dbReference>
<feature type="compositionally biased region" description="Polar residues" evidence="17">
    <location>
        <begin position="961"/>
        <end position="979"/>
    </location>
</feature>
<keyword evidence="9 14" id="KW-0418">Kinase</keyword>
<dbReference type="FunFam" id="3.30.200.20:FF:000095">
    <property type="entry name" value="Mitogen-activated protein kinase kinase kinase 12"/>
    <property type="match status" value="1"/>
</dbReference>
<evidence type="ECO:0000256" key="7">
    <source>
        <dbReference type="ARBA" id="ARBA00022737"/>
    </source>
</evidence>
<feature type="region of interest" description="Disordered" evidence="17">
    <location>
        <begin position="691"/>
        <end position="727"/>
    </location>
</feature>
<evidence type="ECO:0000256" key="11">
    <source>
        <dbReference type="ARBA" id="ARBA00023136"/>
    </source>
</evidence>
<comment type="catalytic activity">
    <reaction evidence="12">
        <text>L-threonyl-[protein] + ATP = O-phospho-L-threonyl-[protein] + ADP + H(+)</text>
        <dbReference type="Rhea" id="RHEA:46608"/>
        <dbReference type="Rhea" id="RHEA-COMP:11060"/>
        <dbReference type="Rhea" id="RHEA-COMP:11605"/>
        <dbReference type="ChEBI" id="CHEBI:15378"/>
        <dbReference type="ChEBI" id="CHEBI:30013"/>
        <dbReference type="ChEBI" id="CHEBI:30616"/>
        <dbReference type="ChEBI" id="CHEBI:61977"/>
        <dbReference type="ChEBI" id="CHEBI:456216"/>
        <dbReference type="EC" id="2.7.11.25"/>
    </reaction>
</comment>
<evidence type="ECO:0000256" key="6">
    <source>
        <dbReference type="ARBA" id="ARBA00022679"/>
    </source>
</evidence>
<dbReference type="KEGG" id="gfs:119632533"/>
<dbReference type="PIRSF" id="PIRSF038165">
    <property type="entry name" value="MAPKKK12_MAPKKK13"/>
    <property type="match status" value="1"/>
</dbReference>
<dbReference type="RefSeq" id="XP_037881397.1">
    <property type="nucleotide sequence ID" value="XM_038025469.1"/>
</dbReference>
<feature type="compositionally biased region" description="Acidic residues" evidence="17">
    <location>
        <begin position="864"/>
        <end position="877"/>
    </location>
</feature>
<dbReference type="InterPro" id="IPR001245">
    <property type="entry name" value="Ser-Thr/Tyr_kinase_cat_dom"/>
</dbReference>
<dbReference type="PROSITE" id="PS50011">
    <property type="entry name" value="PROTEIN_KINASE_DOM"/>
    <property type="match status" value="1"/>
</dbReference>
<feature type="active site" description="Proton acceptor" evidence="15">
    <location>
        <position position="270"/>
    </location>
</feature>
<feature type="compositionally biased region" description="Basic residues" evidence="17">
    <location>
        <begin position="583"/>
        <end position="593"/>
    </location>
</feature>
<sequence>MHPYSESLSKSREDLVTASKLASQLTLASYKRYRQHGSSPNLYYEHSDTIRKSVACIQDELNNLGLAPPKLPYKADIISHHHNHHHQHELQMSDSSAENSCQHRWPPTGGSFAHSEKPIGWMYGLLGCMKPVLSFIGKAGVIEIKNQKTEDWEIPFEAITDLHWLGSGAQGAVFSGRLKNETVAVKKVKDVKETDIKHLRKLDHENIIKFKGVCTQSPVFCIIMEFCPFGPLQNILKTEKVMKPSRLVSWSKQIALGMQYLHSHKIIHRDLKSPNILISTNETVKISDFGTSREWNEISTKMSFAGTVAWMAPEVIRNEPCSEKVDIWSYGVVLWEMLTCEIPYKDVDSSAIIWGVGNNALKLPIPSTCPEGFKLLINLCWHVKPRCRPSFRHILSHLEIDGPILLRKSEKKYFESQLSWKEEVRSHMKDMTQNRTSIHKFEQDLIRRRRAEWRHAHDIRMVYESKLEKTNRLYLELSECMSQIQEKEKEIAEREKKIPGYKQPRRFTFRKFQNCRRKPIINSMMMVSNNLGQQSQQLHQQQQQQSSTPDPETTPDSPVRCDLYAQLDSCSLQPKSYCVIPQKNKKSTRHRRIGSGGFAPAPKYSPCRDRRYQSEPENRKVQLVDTETQTDAMDVSETDFSPSVCFSPHNNPMPLAHCPEIFDPQSLNQKSCRQINEPRTAPVQQVDKLIQQQQQQQQQLYNSSSPTITPTSPNGNSLPACSSPDQLLDDFMNSNERLDDCCSDDENLENLGRKVIELINENRLSMQTLSPATGINTTTNAITVINNHQITTRGNSNVQSPATLLENGNSQIIQNDDCIKGHSVEMLSPHLSLCAGFHRNSGRQQTNSDVVTVSNANGDSKEDLCEDSWSDEEGEDTDYNYSLKRRSIGRLPIGRGMRARRCYKPPNAQKIAIHKRNSAIISDEENTSEYSHSPSSQHSTLESNPDVPEALQKMKAAAAEVSSNDSCTSQIIPENTMKNISAEAGDSESEASETESEEDESDEMPTISSVQNRAQQQAQQHKSRNPLSQLVKHGNPSSFNNSKKHLTPYSSMQIKQTTTINQNDVISIPTFDKDGTVNMV</sequence>
<keyword evidence="6 14" id="KW-0808">Transferase</keyword>
<dbReference type="PANTHER" id="PTHR44329:SF304">
    <property type="entry name" value="MITOGEN-ACTIVATED PROTEIN KINASE KINASE KINASE 13-LIKE ISOFORM X1"/>
    <property type="match status" value="1"/>
</dbReference>
<dbReference type="GO" id="GO:0005524">
    <property type="term" value="F:ATP binding"/>
    <property type="evidence" value="ECO:0007669"/>
    <property type="project" value="UniProtKB-KW"/>
</dbReference>
<dbReference type="Gene3D" id="1.10.510.10">
    <property type="entry name" value="Transferase(Phosphotransferase) domain 1"/>
    <property type="match status" value="1"/>
</dbReference>
<dbReference type="FunFam" id="1.10.510.10:FF:000087">
    <property type="entry name" value="Mitogen-activated protein kinase kinase kinase 12"/>
    <property type="match status" value="1"/>
</dbReference>
<evidence type="ECO:0000256" key="4">
    <source>
        <dbReference type="ARBA" id="ARBA00022490"/>
    </source>
</evidence>
<feature type="binding site" evidence="16">
    <location>
        <position position="186"/>
    </location>
    <ligand>
        <name>ATP</name>
        <dbReference type="ChEBI" id="CHEBI:30616"/>
    </ligand>
</feature>
<feature type="region of interest" description="Disordered" evidence="17">
    <location>
        <begin position="83"/>
        <end position="103"/>
    </location>
</feature>
<comment type="similarity">
    <text evidence="3 14">Belongs to the protein kinase superfamily. STE Ser/Thr protein kinase family. MAP kinase kinase kinase subfamily.</text>
</comment>
<dbReference type="InterPro" id="IPR008271">
    <property type="entry name" value="Ser/Thr_kinase_AS"/>
</dbReference>
<comment type="catalytic activity">
    <reaction evidence="13">
        <text>L-seryl-[protein] + ATP = O-phospho-L-seryl-[protein] + ADP + H(+)</text>
        <dbReference type="Rhea" id="RHEA:17989"/>
        <dbReference type="Rhea" id="RHEA-COMP:9863"/>
        <dbReference type="Rhea" id="RHEA-COMP:11604"/>
        <dbReference type="ChEBI" id="CHEBI:15378"/>
        <dbReference type="ChEBI" id="CHEBI:29999"/>
        <dbReference type="ChEBI" id="CHEBI:30616"/>
        <dbReference type="ChEBI" id="CHEBI:83421"/>
        <dbReference type="ChEBI" id="CHEBI:456216"/>
        <dbReference type="EC" id="2.7.11.25"/>
    </reaction>
</comment>
<dbReference type="EC" id="2.7.11.25" evidence="14"/>
<dbReference type="GeneID" id="119632533"/>